<dbReference type="PRINTS" id="PR00111">
    <property type="entry name" value="ABHYDROLASE"/>
</dbReference>
<evidence type="ECO:0000313" key="2">
    <source>
        <dbReference type="EMBL" id="HAR54274.1"/>
    </source>
</evidence>
<dbReference type="PANTHER" id="PTHR43194">
    <property type="entry name" value="HYDROLASE ALPHA/BETA FOLD FAMILY"/>
    <property type="match status" value="1"/>
</dbReference>
<dbReference type="PANTHER" id="PTHR43194:SF2">
    <property type="entry name" value="PEROXISOMAL MEMBRANE PROTEIN LPX1"/>
    <property type="match status" value="1"/>
</dbReference>
<dbReference type="Gene3D" id="3.40.50.1820">
    <property type="entry name" value="alpha/beta hydrolase"/>
    <property type="match status" value="1"/>
</dbReference>
<name>A0A348WIB2_9RHOB</name>
<dbReference type="EMBL" id="DMVW01000197">
    <property type="protein sequence ID" value="HAR54274.1"/>
    <property type="molecule type" value="Genomic_DNA"/>
</dbReference>
<feature type="domain" description="AB hydrolase-1" evidence="1">
    <location>
        <begin position="20"/>
        <end position="261"/>
    </location>
</feature>
<keyword evidence="2" id="KW-0378">Hydrolase</keyword>
<sequence length="269" mass="27919">MMAGVETHWTEFGRGPRGALLIHCSLAHGGSWAGVARRLSERLAMRAFDLPGHGRSADWDGETELQGLSAEIAASLAAEMGGGAPVDVIGHSFGATVGLRLALERPELVRSLTLIEPVFFALALADQPGLDAAFEGDTRAITAGLASGDHAAAAQAFTALWGDGTEWDTIPEPQQRRLADQMHLIAGSGPALYEDAGGMLRPGRIEAIACPVLLMEGGASPAIIPAILDGIAARLPQAERVVVEGAGHMLPITHPEPVAEAIGALLSRS</sequence>
<dbReference type="AlphaFoldDB" id="A0A348WIB2"/>
<dbReference type="SUPFAM" id="SSF53474">
    <property type="entry name" value="alpha/beta-Hydrolases"/>
    <property type="match status" value="1"/>
</dbReference>
<dbReference type="Pfam" id="PF12697">
    <property type="entry name" value="Abhydrolase_6"/>
    <property type="match status" value="1"/>
</dbReference>
<reference evidence="2 3" key="1">
    <citation type="journal article" date="2018" name="Nat. Biotechnol.">
        <title>A standardized bacterial taxonomy based on genome phylogeny substantially revises the tree of life.</title>
        <authorList>
            <person name="Parks D.H."/>
            <person name="Chuvochina M."/>
            <person name="Waite D.W."/>
            <person name="Rinke C."/>
            <person name="Skarshewski A."/>
            <person name="Chaumeil P.A."/>
            <person name="Hugenholtz P."/>
        </authorList>
    </citation>
    <scope>NUCLEOTIDE SEQUENCE [LARGE SCALE GENOMIC DNA]</scope>
    <source>
        <strain evidence="2">UBA9169</strain>
    </source>
</reference>
<dbReference type="InterPro" id="IPR029058">
    <property type="entry name" value="AB_hydrolase_fold"/>
</dbReference>
<dbReference type="Proteomes" id="UP000264719">
    <property type="component" value="Unassembled WGS sequence"/>
</dbReference>
<protein>
    <submittedName>
        <fullName evidence="2">Alpha/beta hydrolase</fullName>
    </submittedName>
</protein>
<dbReference type="InterPro" id="IPR050228">
    <property type="entry name" value="Carboxylesterase_BioH"/>
</dbReference>
<organism evidence="2 3">
    <name type="scientific">Roseovarius nubinhibens</name>
    <dbReference type="NCBI Taxonomy" id="314263"/>
    <lineage>
        <taxon>Bacteria</taxon>
        <taxon>Pseudomonadati</taxon>
        <taxon>Pseudomonadota</taxon>
        <taxon>Alphaproteobacteria</taxon>
        <taxon>Rhodobacterales</taxon>
        <taxon>Roseobacteraceae</taxon>
        <taxon>Roseovarius</taxon>
    </lineage>
</organism>
<dbReference type="InterPro" id="IPR000073">
    <property type="entry name" value="AB_hydrolase_1"/>
</dbReference>
<gene>
    <name evidence="2" type="ORF">DCS45_20735</name>
</gene>
<evidence type="ECO:0000259" key="1">
    <source>
        <dbReference type="Pfam" id="PF12697"/>
    </source>
</evidence>
<proteinExistence type="predicted"/>
<comment type="caution">
    <text evidence="2">The sequence shown here is derived from an EMBL/GenBank/DDBJ whole genome shotgun (WGS) entry which is preliminary data.</text>
</comment>
<accession>A0A348WIB2</accession>
<evidence type="ECO:0000313" key="3">
    <source>
        <dbReference type="Proteomes" id="UP000264719"/>
    </source>
</evidence>
<dbReference type="GO" id="GO:0016787">
    <property type="term" value="F:hydrolase activity"/>
    <property type="evidence" value="ECO:0007669"/>
    <property type="project" value="UniProtKB-KW"/>
</dbReference>